<dbReference type="Gene3D" id="3.40.720.10">
    <property type="entry name" value="Alkaline Phosphatase, subunit A"/>
    <property type="match status" value="1"/>
</dbReference>
<evidence type="ECO:0000256" key="8">
    <source>
        <dbReference type="SAM" id="SignalP"/>
    </source>
</evidence>
<dbReference type="OrthoDB" id="9783154at2"/>
<comment type="cofactor">
    <cofactor evidence="1">
        <name>Ca(2+)</name>
        <dbReference type="ChEBI" id="CHEBI:29108"/>
    </cofactor>
</comment>
<evidence type="ECO:0000256" key="6">
    <source>
        <dbReference type="ARBA" id="ARBA00022837"/>
    </source>
</evidence>
<dbReference type="InterPro" id="IPR017850">
    <property type="entry name" value="Alkaline_phosphatase_core_sf"/>
</dbReference>
<evidence type="ECO:0000256" key="5">
    <source>
        <dbReference type="ARBA" id="ARBA00022801"/>
    </source>
</evidence>
<dbReference type="AlphaFoldDB" id="A0A517P779"/>
<evidence type="ECO:0000313" key="10">
    <source>
        <dbReference type="EMBL" id="QDT15227.1"/>
    </source>
</evidence>
<reference evidence="10 11" key="1">
    <citation type="submission" date="2019-02" db="EMBL/GenBank/DDBJ databases">
        <title>Deep-cultivation of Planctomycetes and their phenomic and genomic characterization uncovers novel biology.</title>
        <authorList>
            <person name="Wiegand S."/>
            <person name="Jogler M."/>
            <person name="Boedeker C."/>
            <person name="Pinto D."/>
            <person name="Vollmers J."/>
            <person name="Rivas-Marin E."/>
            <person name="Kohn T."/>
            <person name="Peeters S.H."/>
            <person name="Heuer A."/>
            <person name="Rast P."/>
            <person name="Oberbeckmann S."/>
            <person name="Bunk B."/>
            <person name="Jeske O."/>
            <person name="Meyerdierks A."/>
            <person name="Storesund J.E."/>
            <person name="Kallscheuer N."/>
            <person name="Luecker S."/>
            <person name="Lage O.M."/>
            <person name="Pohl T."/>
            <person name="Merkel B.J."/>
            <person name="Hornburger P."/>
            <person name="Mueller R.-W."/>
            <person name="Bruemmer F."/>
            <person name="Labrenz M."/>
            <person name="Spormann A.M."/>
            <person name="Op den Camp H."/>
            <person name="Overmann J."/>
            <person name="Amann R."/>
            <person name="Jetten M.S.M."/>
            <person name="Mascher T."/>
            <person name="Medema M.H."/>
            <person name="Devos D.P."/>
            <person name="Kaster A.-K."/>
            <person name="Ovreas L."/>
            <person name="Rohde M."/>
            <person name="Galperin M.Y."/>
            <person name="Jogler C."/>
        </authorList>
    </citation>
    <scope>NUCLEOTIDE SEQUENCE [LARGE SCALE GENOMIC DNA]</scope>
    <source>
        <strain evidence="10 11">CA12</strain>
    </source>
</reference>
<keyword evidence="11" id="KW-1185">Reference proteome</keyword>
<dbReference type="PANTHER" id="PTHR42693">
    <property type="entry name" value="ARYLSULFATASE FAMILY MEMBER"/>
    <property type="match status" value="1"/>
</dbReference>
<proteinExistence type="inferred from homology"/>
<gene>
    <name evidence="10" type="primary">atsA_16</name>
    <name evidence="10" type="ORF">CA12_13090</name>
</gene>
<dbReference type="GO" id="GO:0046872">
    <property type="term" value="F:metal ion binding"/>
    <property type="evidence" value="ECO:0007669"/>
    <property type="project" value="UniProtKB-KW"/>
</dbReference>
<dbReference type="EMBL" id="CP036265">
    <property type="protein sequence ID" value="QDT15227.1"/>
    <property type="molecule type" value="Genomic_DNA"/>
</dbReference>
<evidence type="ECO:0000256" key="3">
    <source>
        <dbReference type="ARBA" id="ARBA00022723"/>
    </source>
</evidence>
<evidence type="ECO:0000256" key="4">
    <source>
        <dbReference type="ARBA" id="ARBA00022729"/>
    </source>
</evidence>
<feature type="signal peptide" evidence="8">
    <location>
        <begin position="1"/>
        <end position="26"/>
    </location>
</feature>
<evidence type="ECO:0000256" key="2">
    <source>
        <dbReference type="ARBA" id="ARBA00008779"/>
    </source>
</evidence>
<organism evidence="10 11">
    <name type="scientific">Alienimonas californiensis</name>
    <dbReference type="NCBI Taxonomy" id="2527989"/>
    <lineage>
        <taxon>Bacteria</taxon>
        <taxon>Pseudomonadati</taxon>
        <taxon>Planctomycetota</taxon>
        <taxon>Planctomycetia</taxon>
        <taxon>Planctomycetales</taxon>
        <taxon>Planctomycetaceae</taxon>
        <taxon>Alienimonas</taxon>
    </lineage>
</organism>
<dbReference type="EC" id="3.1.6.1" evidence="10"/>
<keyword evidence="5 10" id="KW-0378">Hydrolase</keyword>
<feature type="domain" description="Sulfatase N-terminal" evidence="9">
    <location>
        <begin position="33"/>
        <end position="343"/>
    </location>
</feature>
<evidence type="ECO:0000259" key="9">
    <source>
        <dbReference type="Pfam" id="PF00884"/>
    </source>
</evidence>
<keyword evidence="6" id="KW-0106">Calcium</keyword>
<feature type="chain" id="PRO_5021996573" evidence="8">
    <location>
        <begin position="27"/>
        <end position="488"/>
    </location>
</feature>
<evidence type="ECO:0000256" key="7">
    <source>
        <dbReference type="SAM" id="MobiDB-lite"/>
    </source>
</evidence>
<dbReference type="RefSeq" id="WP_145358045.1">
    <property type="nucleotide sequence ID" value="NZ_CP036265.1"/>
</dbReference>
<feature type="region of interest" description="Disordered" evidence="7">
    <location>
        <begin position="469"/>
        <end position="488"/>
    </location>
</feature>
<evidence type="ECO:0000313" key="11">
    <source>
        <dbReference type="Proteomes" id="UP000318741"/>
    </source>
</evidence>
<sequence precursor="true">MTHLPPIVRPLLAVCLSLSFAAAGLAEDEPRPPNVLFVFADDLGWKDVGYQGDGFIETPHLDRLATEGMTFTNAYAAAGNCAPSRACLLSGLYTPRHGLFAVGSTDRGPKRRQRLVPIPNRNGLAPRFVTMAEALKAAGYATGHFGKWHLAGKDGALPTAQGFDVSFDSFGDGTLREGTETNKSGPPSDPKGVFTLTDKAVEFMKENRERPFFCYLAHHAIHTPLQARPETLAKFQAKEHDGNPTAKYAAMTADLDASVGRLLEELDALGLAKNTLVIFTSDNGATNASPQEPLRGSKGGYYEGGVREPCLARWPGVIEPGSTCDEPVINVDFYPTFLDVAGADAPADTPLDGESLVPLFQGGDLKREAIFWHFPGYLDRPVVRGRPSDVALGFRTRPVSVIRKGDWKLHLFHEEWALDGGRNALPGSGAVELYNLAEDLGERNDLAAARPEKRAELLNDLLAWFEATDAPLPTEPNPKYDPSDVGRR</sequence>
<dbReference type="InterPro" id="IPR050738">
    <property type="entry name" value="Sulfatase"/>
</dbReference>
<dbReference type="GO" id="GO:0004065">
    <property type="term" value="F:arylsulfatase activity"/>
    <property type="evidence" value="ECO:0007669"/>
    <property type="project" value="UniProtKB-EC"/>
</dbReference>
<dbReference type="InterPro" id="IPR000917">
    <property type="entry name" value="Sulfatase_N"/>
</dbReference>
<evidence type="ECO:0000256" key="1">
    <source>
        <dbReference type="ARBA" id="ARBA00001913"/>
    </source>
</evidence>
<dbReference type="SUPFAM" id="SSF53649">
    <property type="entry name" value="Alkaline phosphatase-like"/>
    <property type="match status" value="1"/>
</dbReference>
<dbReference type="Pfam" id="PF00884">
    <property type="entry name" value="Sulfatase"/>
    <property type="match status" value="1"/>
</dbReference>
<dbReference type="Gene3D" id="3.30.1120.10">
    <property type="match status" value="1"/>
</dbReference>
<accession>A0A517P779</accession>
<dbReference type="Proteomes" id="UP000318741">
    <property type="component" value="Chromosome"/>
</dbReference>
<keyword evidence="3" id="KW-0479">Metal-binding</keyword>
<name>A0A517P779_9PLAN</name>
<comment type="similarity">
    <text evidence="2">Belongs to the sulfatase family.</text>
</comment>
<protein>
    <submittedName>
        <fullName evidence="10">Arylsulfatase</fullName>
        <ecNumber evidence="10">3.1.6.1</ecNumber>
    </submittedName>
</protein>
<keyword evidence="4 8" id="KW-0732">Signal</keyword>
<dbReference type="KEGG" id="acaf:CA12_13090"/>
<dbReference type="PANTHER" id="PTHR42693:SF42">
    <property type="entry name" value="ARYLSULFATASE G"/>
    <property type="match status" value="1"/>
</dbReference>
<dbReference type="CDD" id="cd16144">
    <property type="entry name" value="ARS_like"/>
    <property type="match status" value="1"/>
</dbReference>